<evidence type="ECO:0008006" key="3">
    <source>
        <dbReference type="Google" id="ProtNLM"/>
    </source>
</evidence>
<reference evidence="2" key="1">
    <citation type="submission" date="2024-01" db="EMBL/GenBank/DDBJ databases">
        <title>Genomic and biogeographic characterisation of Mantoniella tinhauana virus 1, the first discovered Mantoniella-infecting prasinovirus.</title>
        <authorList>
            <person name="Rey Redondo E."/>
            <person name="Yung C.C.M."/>
        </authorList>
    </citation>
    <scope>NUCLEOTIDE SEQUENCE</scope>
    <source>
        <strain evidence="2">Lau Fau Shan</strain>
    </source>
</reference>
<accession>A0AB38ZM75</accession>
<name>A0AB38ZM75_9VIRU</name>
<feature type="transmembrane region" description="Helical" evidence="1">
    <location>
        <begin position="6"/>
        <end position="25"/>
    </location>
</feature>
<keyword evidence="1" id="KW-0472">Membrane</keyword>
<feature type="transmembrane region" description="Helical" evidence="1">
    <location>
        <begin position="97"/>
        <end position="115"/>
    </location>
</feature>
<dbReference type="EMBL" id="PP130629">
    <property type="protein sequence ID" value="XAO13476.1"/>
    <property type="molecule type" value="Genomic_DNA"/>
</dbReference>
<protein>
    <recommendedName>
        <fullName evidence="3">Fatty acid hydroxylase domain-containing protein</fullName>
    </recommendedName>
</protein>
<evidence type="ECO:0000256" key="1">
    <source>
        <dbReference type="SAM" id="Phobius"/>
    </source>
</evidence>
<keyword evidence="1" id="KW-0812">Transmembrane</keyword>
<organism evidence="2">
    <name type="scientific">Mantoniella tinhauana virus 1</name>
    <dbReference type="NCBI Taxonomy" id="3111543"/>
    <lineage>
        <taxon>Viruses</taxon>
    </lineage>
</organism>
<feature type="transmembrane region" description="Helical" evidence="1">
    <location>
        <begin position="71"/>
        <end position="91"/>
    </location>
</feature>
<keyword evidence="1" id="KW-1133">Transmembrane helix</keyword>
<sequence length="214" mass="25473">MKYFYYAVLVYVLISFYEWFIHRHIMHGNPEFLKKFPIFGNYLSKTAVDHVEHHKHVNIDMTLKTDEESEGVYFPWSVTLITTIIFFINAMGLIPNAFVVAVLVVALHNILWNNWHTRFHDYKKDVTLSHGLPKFSIFPTGIIYDALWKYHTLHHAQKGDKYNFNIICPLFDHVFGTYKSGTCIDNMKYCKENHHDDRCYQEQYYCFTNKDIIS</sequence>
<evidence type="ECO:0000313" key="2">
    <source>
        <dbReference type="EMBL" id="XAO13476.1"/>
    </source>
</evidence>
<proteinExistence type="predicted"/>